<evidence type="ECO:0000313" key="3">
    <source>
        <dbReference type="Proteomes" id="UP000199480"/>
    </source>
</evidence>
<dbReference type="EMBL" id="LT629759">
    <property type="protein sequence ID" value="SDR80170.1"/>
    <property type="molecule type" value="Genomic_DNA"/>
</dbReference>
<sequence length="217" mass="24915">MSGRGGEEERVIYVLQMVQDYPTIADVGKLMHVKVTTVRELALRDVDPIPFRIFEDQRRNPLVHADEFKLWWDRNTVPYKDSPRGGTRRSTRGPPMARGTDGRAHERAVEYVRVYRFMTEGMGLRGCELLVYARIFGFCRHEGVEFYESKRGTARMLGVSERQVHRAVSALEARGLIVELGEHVLPNKRITKRYGLVDSAVERAVRVTERRNRSVGG</sequence>
<proteinExistence type="predicted"/>
<dbReference type="InterPro" id="IPR036388">
    <property type="entry name" value="WH-like_DNA-bd_sf"/>
</dbReference>
<gene>
    <name evidence="2" type="ORF">SAMN04489857_1225</name>
</gene>
<organism evidence="2 3">
    <name type="scientific">Parafannyhessea umbonata</name>
    <dbReference type="NCBI Taxonomy" id="604330"/>
    <lineage>
        <taxon>Bacteria</taxon>
        <taxon>Bacillati</taxon>
        <taxon>Actinomycetota</taxon>
        <taxon>Coriobacteriia</taxon>
        <taxon>Coriobacteriales</taxon>
        <taxon>Atopobiaceae</taxon>
        <taxon>Parafannyhessea</taxon>
    </lineage>
</organism>
<dbReference type="GeneID" id="78500577"/>
<reference evidence="3" key="1">
    <citation type="submission" date="2016-10" db="EMBL/GenBank/DDBJ databases">
        <authorList>
            <person name="Varghese N."/>
            <person name="Submissions S."/>
        </authorList>
    </citation>
    <scope>NUCLEOTIDE SEQUENCE [LARGE SCALE GENOMIC DNA]</scope>
    <source>
        <strain evidence="3">DSM 22620</strain>
    </source>
</reference>
<accession>A0A1H1M0J3</accession>
<evidence type="ECO:0008006" key="4">
    <source>
        <dbReference type="Google" id="ProtNLM"/>
    </source>
</evidence>
<dbReference type="Proteomes" id="UP000199480">
    <property type="component" value="Chromosome I"/>
</dbReference>
<evidence type="ECO:0000313" key="2">
    <source>
        <dbReference type="EMBL" id="SDR80170.1"/>
    </source>
</evidence>
<dbReference type="RefSeq" id="WP_090862574.1">
    <property type="nucleotide sequence ID" value="NZ_LT629759.1"/>
</dbReference>
<dbReference type="AlphaFoldDB" id="A0A1H1M0J3"/>
<feature type="region of interest" description="Disordered" evidence="1">
    <location>
        <begin position="81"/>
        <end position="102"/>
    </location>
</feature>
<dbReference type="Gene3D" id="1.10.10.10">
    <property type="entry name" value="Winged helix-like DNA-binding domain superfamily/Winged helix DNA-binding domain"/>
    <property type="match status" value="1"/>
</dbReference>
<protein>
    <recommendedName>
        <fullName evidence="4">Helix-turn-helix domain-containing protein</fullName>
    </recommendedName>
</protein>
<evidence type="ECO:0000256" key="1">
    <source>
        <dbReference type="SAM" id="MobiDB-lite"/>
    </source>
</evidence>
<dbReference type="OrthoDB" id="3173312at2"/>
<name>A0A1H1M0J3_9ACTN</name>